<gene>
    <name evidence="2" type="ORF">SAMN02745118_01785</name>
</gene>
<dbReference type="AlphaFoldDB" id="A0A1T4NEX2"/>
<dbReference type="Proteomes" id="UP000190625">
    <property type="component" value="Unassembled WGS sequence"/>
</dbReference>
<organism evidence="2 3">
    <name type="scientific">Selenihalanaerobacter shriftii</name>
    <dbReference type="NCBI Taxonomy" id="142842"/>
    <lineage>
        <taxon>Bacteria</taxon>
        <taxon>Bacillati</taxon>
        <taxon>Bacillota</taxon>
        <taxon>Clostridia</taxon>
        <taxon>Halanaerobiales</taxon>
        <taxon>Halobacteroidaceae</taxon>
        <taxon>Selenihalanaerobacter</taxon>
    </lineage>
</organism>
<proteinExistence type="predicted"/>
<dbReference type="EMBL" id="FUWM01000014">
    <property type="protein sequence ID" value="SJZ77675.1"/>
    <property type="molecule type" value="Genomic_DNA"/>
</dbReference>
<name>A0A1T4NEX2_9FIRM</name>
<dbReference type="OrthoDB" id="747541at2"/>
<dbReference type="STRING" id="142842.SAMN02745118_01785"/>
<evidence type="ECO:0000259" key="1">
    <source>
        <dbReference type="Pfam" id="PF13182"/>
    </source>
</evidence>
<accession>A0A1T4NEX2</accession>
<dbReference type="Pfam" id="PF13182">
    <property type="entry name" value="DUF4007"/>
    <property type="match status" value="1"/>
</dbReference>
<evidence type="ECO:0000313" key="3">
    <source>
        <dbReference type="Proteomes" id="UP000190625"/>
    </source>
</evidence>
<sequence>MSYSFARHETFHIRTGWLRKGLKAIEKNNHIFLETIPAMDELGIGKNMISSLRYWLQVTGLTEEDYDSNRQKIQEKKELTGIVLNYDEYFEDPSTFWLLHFNLCRNKEVATTWYWFFNHFNYLEFDKELFVEELINYIRRTGEEPPAKSSLEKDFNTFKRMYLYDPEDNNSPEDSLQSPFSELKLITKVDTDTYAVNRPSIDTLPPRILFYSLLLSLEAGTKSVNVEEVLNQENSIGRLFKLNISLLYEYLEKLQEIGYLHLDKHAGLNSIQLRELSQDKVLEDYYGIKK</sequence>
<dbReference type="RefSeq" id="WP_159442924.1">
    <property type="nucleotide sequence ID" value="NZ_FUWM01000014.1"/>
</dbReference>
<keyword evidence="3" id="KW-1185">Reference proteome</keyword>
<evidence type="ECO:0000313" key="2">
    <source>
        <dbReference type="EMBL" id="SJZ77675.1"/>
    </source>
</evidence>
<dbReference type="InterPro" id="IPR025248">
    <property type="entry name" value="DUF4007"/>
</dbReference>
<feature type="domain" description="DUF4007" evidence="1">
    <location>
        <begin position="5"/>
        <end position="286"/>
    </location>
</feature>
<protein>
    <recommendedName>
        <fullName evidence="1">DUF4007 domain-containing protein</fullName>
    </recommendedName>
</protein>
<reference evidence="3" key="1">
    <citation type="submission" date="2017-02" db="EMBL/GenBank/DDBJ databases">
        <authorList>
            <person name="Varghese N."/>
            <person name="Submissions S."/>
        </authorList>
    </citation>
    <scope>NUCLEOTIDE SEQUENCE [LARGE SCALE GENOMIC DNA]</scope>
    <source>
        <strain evidence="3">ATCC BAA-73</strain>
    </source>
</reference>